<dbReference type="EMBL" id="CAJVPK010001526">
    <property type="protein sequence ID" value="CAG8589883.1"/>
    <property type="molecule type" value="Genomic_DNA"/>
</dbReference>
<keyword evidence="1" id="KW-0732">Signal</keyword>
<gene>
    <name evidence="2" type="ORF">DEBURN_LOCUS9002</name>
</gene>
<feature type="chain" id="PRO_5040170527" evidence="1">
    <location>
        <begin position="25"/>
        <end position="195"/>
    </location>
</feature>
<comment type="caution">
    <text evidence="2">The sequence shown here is derived from an EMBL/GenBank/DDBJ whole genome shotgun (WGS) entry which is preliminary data.</text>
</comment>
<protein>
    <submittedName>
        <fullName evidence="2">1530_t:CDS:1</fullName>
    </submittedName>
</protein>
<dbReference type="AlphaFoldDB" id="A0A9N9C7H0"/>
<evidence type="ECO:0000313" key="2">
    <source>
        <dbReference type="EMBL" id="CAG8589883.1"/>
    </source>
</evidence>
<evidence type="ECO:0000256" key="1">
    <source>
        <dbReference type="SAM" id="SignalP"/>
    </source>
</evidence>
<organism evidence="2 3">
    <name type="scientific">Diversispora eburnea</name>
    <dbReference type="NCBI Taxonomy" id="1213867"/>
    <lineage>
        <taxon>Eukaryota</taxon>
        <taxon>Fungi</taxon>
        <taxon>Fungi incertae sedis</taxon>
        <taxon>Mucoromycota</taxon>
        <taxon>Glomeromycotina</taxon>
        <taxon>Glomeromycetes</taxon>
        <taxon>Diversisporales</taxon>
        <taxon>Diversisporaceae</taxon>
        <taxon>Diversispora</taxon>
    </lineage>
</organism>
<evidence type="ECO:0000313" key="3">
    <source>
        <dbReference type="Proteomes" id="UP000789706"/>
    </source>
</evidence>
<sequence length="195" mass="21727">MLFSRSTLVLFSLLVHFFIYTAIADINERGGDYYKYKYKTVTTTKHIRKPPFTYTKCITKPVKVSTSKCNTTLTKQTTIYNTTTTTDFNTTTVYSPTTVFNTTTVYSPTTVFNTTTATDFNTTTVYSPTTEHVHNTTTVTETATVTRSVPCDHKKCLEKNAPCDITDLSPYQCCHTLSCRSAGQGECAKCLPGSD</sequence>
<keyword evidence="3" id="KW-1185">Reference proteome</keyword>
<proteinExistence type="predicted"/>
<dbReference type="Proteomes" id="UP000789706">
    <property type="component" value="Unassembled WGS sequence"/>
</dbReference>
<reference evidence="2" key="1">
    <citation type="submission" date="2021-06" db="EMBL/GenBank/DDBJ databases">
        <authorList>
            <person name="Kallberg Y."/>
            <person name="Tangrot J."/>
            <person name="Rosling A."/>
        </authorList>
    </citation>
    <scope>NUCLEOTIDE SEQUENCE</scope>
    <source>
        <strain evidence="2">AZ414A</strain>
    </source>
</reference>
<name>A0A9N9C7H0_9GLOM</name>
<accession>A0A9N9C7H0</accession>
<feature type="signal peptide" evidence="1">
    <location>
        <begin position="1"/>
        <end position="24"/>
    </location>
</feature>